<dbReference type="EMBL" id="WKPR01000004">
    <property type="protein sequence ID" value="MSB19085.1"/>
    <property type="molecule type" value="Genomic_DNA"/>
</dbReference>
<gene>
    <name evidence="1" type="ORF">GKE97_06080</name>
</gene>
<dbReference type="AlphaFoldDB" id="A0A6I2QYP2"/>
<comment type="caution">
    <text evidence="1">The sequence shown here is derived from an EMBL/GenBank/DDBJ whole genome shotgun (WGS) entry which is preliminary data.</text>
</comment>
<dbReference type="RefSeq" id="WP_172697446.1">
    <property type="nucleotide sequence ID" value="NZ_JADMVC010000001.1"/>
</dbReference>
<organism evidence="1 2">
    <name type="scientific">Flavonifractor plautii</name>
    <name type="common">Fusobacterium plautii</name>
    <dbReference type="NCBI Taxonomy" id="292800"/>
    <lineage>
        <taxon>Bacteria</taxon>
        <taxon>Bacillati</taxon>
        <taxon>Bacillota</taxon>
        <taxon>Clostridia</taxon>
        <taxon>Eubacteriales</taxon>
        <taxon>Oscillospiraceae</taxon>
        <taxon>Flavonifractor</taxon>
    </lineage>
</organism>
<name>A0A6I2QYP2_FLAPL</name>
<proteinExistence type="predicted"/>
<protein>
    <submittedName>
        <fullName evidence="1">Uncharacterized protein</fullName>
    </submittedName>
</protein>
<sequence length="63" mass="7375">MKVVIVVKGGMVQQVFSTSSDVSVEVLDLDYPEFVTEEERYDFDTKEKQVKEMEQSPDWISIW</sequence>
<reference evidence="1 2" key="1">
    <citation type="journal article" date="2019" name="Nat. Med.">
        <title>A library of human gut bacterial isolates paired with longitudinal multiomics data enables mechanistic microbiome research.</title>
        <authorList>
            <person name="Poyet M."/>
            <person name="Groussin M."/>
            <person name="Gibbons S.M."/>
            <person name="Avila-Pacheco J."/>
            <person name="Jiang X."/>
            <person name="Kearney S.M."/>
            <person name="Perrotta A.R."/>
            <person name="Berdy B."/>
            <person name="Zhao S."/>
            <person name="Lieberman T.D."/>
            <person name="Swanson P.K."/>
            <person name="Smith M."/>
            <person name="Roesemann S."/>
            <person name="Alexander J.E."/>
            <person name="Rich S.A."/>
            <person name="Livny J."/>
            <person name="Vlamakis H."/>
            <person name="Clish C."/>
            <person name="Bullock K."/>
            <person name="Deik A."/>
            <person name="Scott J."/>
            <person name="Pierce K.A."/>
            <person name="Xavier R.J."/>
            <person name="Alm E.J."/>
        </authorList>
    </citation>
    <scope>NUCLEOTIDE SEQUENCE [LARGE SCALE GENOMIC DNA]</scope>
    <source>
        <strain evidence="1 2">BIOML-A2</strain>
    </source>
</reference>
<evidence type="ECO:0000313" key="1">
    <source>
        <dbReference type="EMBL" id="MSB19085.1"/>
    </source>
</evidence>
<evidence type="ECO:0000313" key="2">
    <source>
        <dbReference type="Proteomes" id="UP000434475"/>
    </source>
</evidence>
<accession>A0A6I2QYP2</accession>
<dbReference type="Proteomes" id="UP000434475">
    <property type="component" value="Unassembled WGS sequence"/>
</dbReference>